<reference evidence="2" key="1">
    <citation type="submission" date="2016-10" db="EMBL/GenBank/DDBJ databases">
        <authorList>
            <person name="Varghese N."/>
            <person name="Submissions S."/>
        </authorList>
    </citation>
    <scope>NUCLEOTIDE SEQUENCE [LARGE SCALE GENOMIC DNA]</scope>
    <source>
        <strain evidence="2">DSM 26542</strain>
    </source>
</reference>
<accession>A0A1I3KW06</accession>
<evidence type="ECO:0008006" key="3">
    <source>
        <dbReference type="Google" id="ProtNLM"/>
    </source>
</evidence>
<dbReference type="EMBL" id="FORU01000001">
    <property type="protein sequence ID" value="SFI76560.1"/>
    <property type="molecule type" value="Genomic_DNA"/>
</dbReference>
<dbReference type="STRING" id="1150112.SAMN04487893_10180"/>
<evidence type="ECO:0000313" key="2">
    <source>
        <dbReference type="Proteomes" id="UP000243887"/>
    </source>
</evidence>
<dbReference type="RefSeq" id="WP_090677452.1">
    <property type="nucleotide sequence ID" value="NZ_FORU01000001.1"/>
</dbReference>
<protein>
    <recommendedName>
        <fullName evidence="3">Lipoprotein</fullName>
    </recommendedName>
</protein>
<organism evidence="1 2">
    <name type="scientific">Myroides guanonis</name>
    <dbReference type="NCBI Taxonomy" id="1150112"/>
    <lineage>
        <taxon>Bacteria</taxon>
        <taxon>Pseudomonadati</taxon>
        <taxon>Bacteroidota</taxon>
        <taxon>Flavobacteriia</taxon>
        <taxon>Flavobacteriales</taxon>
        <taxon>Flavobacteriaceae</taxon>
        <taxon>Myroides</taxon>
    </lineage>
</organism>
<dbReference type="OrthoDB" id="8613168at2"/>
<sequence length="176" mass="20117">MRNKITVATVFLAGIIVVSCKPKITEENSNRTEITLNENVAKISKPIPYTEAKHYFVKNTYINNQIEELKITNSEEFYRIFGMATVMGKDGMPTPIDFSKQYVLAVIDLPTEFSITLKLNTLKQENDSIIVDYQLEEGEKQSYTSQSSLVILVNQEFKGEPNFQRKQNTKLSHLKS</sequence>
<proteinExistence type="predicted"/>
<name>A0A1I3KW06_9FLAO</name>
<dbReference type="PROSITE" id="PS51257">
    <property type="entry name" value="PROKAR_LIPOPROTEIN"/>
    <property type="match status" value="1"/>
</dbReference>
<dbReference type="AlphaFoldDB" id="A0A1I3KW06"/>
<dbReference type="Proteomes" id="UP000243887">
    <property type="component" value="Unassembled WGS sequence"/>
</dbReference>
<evidence type="ECO:0000313" key="1">
    <source>
        <dbReference type="EMBL" id="SFI76560.1"/>
    </source>
</evidence>
<keyword evidence="2" id="KW-1185">Reference proteome</keyword>
<gene>
    <name evidence="1" type="ORF">SAMN04487893_10180</name>
</gene>